<feature type="region of interest" description="Disordered" evidence="1">
    <location>
        <begin position="311"/>
        <end position="340"/>
    </location>
</feature>
<protein>
    <submittedName>
        <fullName evidence="3">Uncharacterized protein</fullName>
    </submittedName>
</protein>
<reference evidence="2" key="1">
    <citation type="journal article" date="2013" name="Genetics">
        <title>The draft genome and transcriptome of Panagrellus redivivus are shaped by the harsh demands of a free-living lifestyle.</title>
        <authorList>
            <person name="Srinivasan J."/>
            <person name="Dillman A.R."/>
            <person name="Macchietto M.G."/>
            <person name="Heikkinen L."/>
            <person name="Lakso M."/>
            <person name="Fracchia K.M."/>
            <person name="Antoshechkin I."/>
            <person name="Mortazavi A."/>
            <person name="Wong G."/>
            <person name="Sternberg P.W."/>
        </authorList>
    </citation>
    <scope>NUCLEOTIDE SEQUENCE [LARGE SCALE GENOMIC DNA]</scope>
    <source>
        <strain evidence="2">MT8872</strain>
    </source>
</reference>
<keyword evidence="2" id="KW-1185">Reference proteome</keyword>
<feature type="compositionally biased region" description="Pro residues" evidence="1">
    <location>
        <begin position="106"/>
        <end position="115"/>
    </location>
</feature>
<dbReference type="Proteomes" id="UP000492821">
    <property type="component" value="Unassembled WGS sequence"/>
</dbReference>
<name>A0A7E5A1X1_PANRE</name>
<dbReference type="AlphaFoldDB" id="A0A7E5A1X1"/>
<feature type="region of interest" description="Disordered" evidence="1">
    <location>
        <begin position="100"/>
        <end position="142"/>
    </location>
</feature>
<reference evidence="3" key="2">
    <citation type="submission" date="2020-10" db="UniProtKB">
        <authorList>
            <consortium name="WormBaseParasite"/>
        </authorList>
    </citation>
    <scope>IDENTIFICATION</scope>
</reference>
<evidence type="ECO:0000256" key="1">
    <source>
        <dbReference type="SAM" id="MobiDB-lite"/>
    </source>
</evidence>
<sequence>MSSRSSADQASKAFNVCISMLNQIMETPPVPPAPTSYMTVPAPSLNGESAPANPAFNPNGLPGQEVHIAKVQNTITAMEEQNMTSDPRFQSLTELKERIQNGNPIPTEPPAPAPGTPSSSTDKEKEGEKENDNKEKKGMDPRLINQFKAQLAAFRHARNNSNIPAHLLTDATAQLPIKKPANGIPMPFEVPGEVNGEKIPYDLAKLHQMMMIKSNKLAQAHPPPSSIDWNTIAKERELRISGRIVSRIKELSELPYEIPPHVRTRAEIELRGLRLINVQAAVRRVVLHALTTSTTVDQSLNAFAYRRVKKHSLQDGARTSPSQSPLGIPPTDDPSEQGLP</sequence>
<accession>A0A7E5A1X1</accession>
<evidence type="ECO:0000313" key="2">
    <source>
        <dbReference type="Proteomes" id="UP000492821"/>
    </source>
</evidence>
<organism evidence="2 3">
    <name type="scientific">Panagrellus redivivus</name>
    <name type="common">Microworm</name>
    <dbReference type="NCBI Taxonomy" id="6233"/>
    <lineage>
        <taxon>Eukaryota</taxon>
        <taxon>Metazoa</taxon>
        <taxon>Ecdysozoa</taxon>
        <taxon>Nematoda</taxon>
        <taxon>Chromadorea</taxon>
        <taxon>Rhabditida</taxon>
        <taxon>Tylenchina</taxon>
        <taxon>Panagrolaimomorpha</taxon>
        <taxon>Panagrolaimoidea</taxon>
        <taxon>Panagrolaimidae</taxon>
        <taxon>Panagrellus</taxon>
    </lineage>
</organism>
<dbReference type="WBParaSite" id="Pan_g8811.t1">
    <property type="protein sequence ID" value="Pan_g8811.t1"/>
    <property type="gene ID" value="Pan_g8811"/>
</dbReference>
<evidence type="ECO:0000313" key="3">
    <source>
        <dbReference type="WBParaSite" id="Pan_g8811.t1"/>
    </source>
</evidence>
<proteinExistence type="predicted"/>
<feature type="compositionally biased region" description="Basic and acidic residues" evidence="1">
    <location>
        <begin position="121"/>
        <end position="140"/>
    </location>
</feature>